<dbReference type="RefSeq" id="WP_132861804.1">
    <property type="nucleotide sequence ID" value="NZ_SMGR01000004.1"/>
</dbReference>
<dbReference type="Proteomes" id="UP000295673">
    <property type="component" value="Unassembled WGS sequence"/>
</dbReference>
<dbReference type="Gene3D" id="2.40.110.10">
    <property type="entry name" value="Butyryl-CoA Dehydrogenase, subunit A, domain 2"/>
    <property type="match status" value="1"/>
</dbReference>
<dbReference type="GO" id="GO:0003995">
    <property type="term" value="F:acyl-CoA dehydrogenase activity"/>
    <property type="evidence" value="ECO:0007669"/>
    <property type="project" value="TreeGrafter"/>
</dbReference>
<dbReference type="InterPro" id="IPR036250">
    <property type="entry name" value="AcylCo_DH-like_C"/>
</dbReference>
<evidence type="ECO:0000256" key="3">
    <source>
        <dbReference type="ARBA" id="ARBA00022630"/>
    </source>
</evidence>
<dbReference type="Pfam" id="PF02771">
    <property type="entry name" value="Acyl-CoA_dh_N"/>
    <property type="match status" value="1"/>
</dbReference>
<evidence type="ECO:0000256" key="1">
    <source>
        <dbReference type="ARBA" id="ARBA00001974"/>
    </source>
</evidence>
<comment type="cofactor">
    <cofactor evidence="1">
        <name>FAD</name>
        <dbReference type="ChEBI" id="CHEBI:57692"/>
    </cofactor>
</comment>
<organism evidence="8 9">
    <name type="scientific">Shimia isoporae</name>
    <dbReference type="NCBI Taxonomy" id="647720"/>
    <lineage>
        <taxon>Bacteria</taxon>
        <taxon>Pseudomonadati</taxon>
        <taxon>Pseudomonadota</taxon>
        <taxon>Alphaproteobacteria</taxon>
        <taxon>Rhodobacterales</taxon>
        <taxon>Roseobacteraceae</taxon>
    </lineage>
</organism>
<keyword evidence="3" id="KW-0285">Flavoprotein</keyword>
<dbReference type="OrthoDB" id="7328575at2"/>
<keyword evidence="9" id="KW-1185">Reference proteome</keyword>
<dbReference type="Gene3D" id="1.20.140.10">
    <property type="entry name" value="Butyryl-CoA Dehydrogenase, subunit A, domain 3"/>
    <property type="match status" value="1"/>
</dbReference>
<dbReference type="CDD" id="cd00567">
    <property type="entry name" value="ACAD"/>
    <property type="match status" value="1"/>
</dbReference>
<evidence type="ECO:0000256" key="2">
    <source>
        <dbReference type="ARBA" id="ARBA00009347"/>
    </source>
</evidence>
<dbReference type="PANTHER" id="PTHR43884:SF20">
    <property type="entry name" value="ACYL-COA DEHYDROGENASE FADE28"/>
    <property type="match status" value="1"/>
</dbReference>
<evidence type="ECO:0000256" key="4">
    <source>
        <dbReference type="ARBA" id="ARBA00022827"/>
    </source>
</evidence>
<proteinExistence type="inferred from homology"/>
<dbReference type="InterPro" id="IPR046373">
    <property type="entry name" value="Acyl-CoA_Oxase/DH_mid-dom_sf"/>
</dbReference>
<dbReference type="InterPro" id="IPR009075">
    <property type="entry name" value="AcylCo_DH/oxidase_C"/>
</dbReference>
<dbReference type="SUPFAM" id="SSF47203">
    <property type="entry name" value="Acyl-CoA dehydrogenase C-terminal domain-like"/>
    <property type="match status" value="1"/>
</dbReference>
<dbReference type="InterPro" id="IPR013786">
    <property type="entry name" value="AcylCoA_DH/ox_N"/>
</dbReference>
<dbReference type="Gene3D" id="1.10.540.10">
    <property type="entry name" value="Acyl-CoA dehydrogenase/oxidase, N-terminal domain"/>
    <property type="match status" value="1"/>
</dbReference>
<keyword evidence="4" id="KW-0274">FAD</keyword>
<dbReference type="PANTHER" id="PTHR43884">
    <property type="entry name" value="ACYL-COA DEHYDROGENASE"/>
    <property type="match status" value="1"/>
</dbReference>
<gene>
    <name evidence="8" type="ORF">BXY66_3691</name>
</gene>
<feature type="domain" description="Acyl-CoA dehydrogenase/oxidase N-terminal" evidence="7">
    <location>
        <begin position="40"/>
        <end position="118"/>
    </location>
</feature>
<dbReference type="EMBL" id="SMGR01000004">
    <property type="protein sequence ID" value="TCK99984.1"/>
    <property type="molecule type" value="Genomic_DNA"/>
</dbReference>
<sequence length="371" mass="39158">MEILNEDMGMVAESASGLLAKSHPITTFRALRDSGSTLGYDKAILGEMAEMGWMGIVLPEEVEGADFGFRAAGLIAEEMGKNLTAGPFISTAVLSATLLRHAGGEALAQWGPRIAGGEAVIALALEEGAKHRPKSIATTASKGADGFTLNGRKSFVVDGVEADRLIVVAKDGDSLVLALVDPQIAGVSVTSQVMLDHRNAAVVSLDDVKVPLESVIAEGESAEEALNAALQAGRAVAAAEQLGVAKAAAEQTFEYLRTRKQFGVLIGMFQTLQHRAADLYCELEQTSSLVAEALVALDQGREDADALTRAAKAKAARVGRQATEEGVQMHGGIGMTDEMDLGLFMKRDRALAEFLGDAGHHTEWLLRHRGL</sequence>
<reference evidence="8 9" key="1">
    <citation type="submission" date="2019-03" db="EMBL/GenBank/DDBJ databases">
        <title>Genomic Encyclopedia of Archaeal and Bacterial Type Strains, Phase II (KMG-II): from individual species to whole genera.</title>
        <authorList>
            <person name="Goeker M."/>
        </authorList>
    </citation>
    <scope>NUCLEOTIDE SEQUENCE [LARGE SCALE GENOMIC DNA]</scope>
    <source>
        <strain evidence="8 9">DSM 26433</strain>
    </source>
</reference>
<dbReference type="Pfam" id="PF00441">
    <property type="entry name" value="Acyl-CoA_dh_1"/>
    <property type="match status" value="1"/>
</dbReference>
<comment type="similarity">
    <text evidence="2">Belongs to the acyl-CoA dehydrogenase family.</text>
</comment>
<protein>
    <submittedName>
        <fullName evidence="8">Acyl-CoA dehydrogenase</fullName>
    </submittedName>
</protein>
<evidence type="ECO:0000256" key="5">
    <source>
        <dbReference type="ARBA" id="ARBA00023002"/>
    </source>
</evidence>
<evidence type="ECO:0000313" key="8">
    <source>
        <dbReference type="EMBL" id="TCK99984.1"/>
    </source>
</evidence>
<dbReference type="GO" id="GO:0050660">
    <property type="term" value="F:flavin adenine dinucleotide binding"/>
    <property type="evidence" value="ECO:0007669"/>
    <property type="project" value="InterPro"/>
</dbReference>
<dbReference type="AlphaFoldDB" id="A0A4R1NA03"/>
<evidence type="ECO:0000313" key="9">
    <source>
        <dbReference type="Proteomes" id="UP000295673"/>
    </source>
</evidence>
<feature type="domain" description="Acyl-CoA dehydrogenase/oxidase C-terminal" evidence="6">
    <location>
        <begin position="227"/>
        <end position="358"/>
    </location>
</feature>
<dbReference type="InterPro" id="IPR009100">
    <property type="entry name" value="AcylCoA_DH/oxidase_NM_dom_sf"/>
</dbReference>
<evidence type="ECO:0000259" key="7">
    <source>
        <dbReference type="Pfam" id="PF02771"/>
    </source>
</evidence>
<evidence type="ECO:0000259" key="6">
    <source>
        <dbReference type="Pfam" id="PF00441"/>
    </source>
</evidence>
<dbReference type="SUPFAM" id="SSF56645">
    <property type="entry name" value="Acyl-CoA dehydrogenase NM domain-like"/>
    <property type="match status" value="1"/>
</dbReference>
<comment type="caution">
    <text evidence="8">The sequence shown here is derived from an EMBL/GenBank/DDBJ whole genome shotgun (WGS) entry which is preliminary data.</text>
</comment>
<dbReference type="InterPro" id="IPR037069">
    <property type="entry name" value="AcylCoA_DH/ox_N_sf"/>
</dbReference>
<name>A0A4R1NA03_9RHOB</name>
<keyword evidence="5" id="KW-0560">Oxidoreductase</keyword>
<accession>A0A4R1NA03</accession>